<feature type="compositionally biased region" description="Acidic residues" evidence="1">
    <location>
        <begin position="76"/>
        <end position="100"/>
    </location>
</feature>
<sequence>MALTPILFHPQDMTLHLKSLINRVKKGKSMDSITDGKSPSRNGLKDIISKVVWDAFDADDIVYYISDSDGSTNNDKDDDEDNEEEEEEEEEDENENENEN</sequence>
<dbReference type="Proteomes" id="UP001476247">
    <property type="component" value="Unassembled WGS sequence"/>
</dbReference>
<comment type="caution">
    <text evidence="2">The sequence shown here is derived from an EMBL/GenBank/DDBJ whole genome shotgun (WGS) entry which is preliminary data.</text>
</comment>
<protein>
    <submittedName>
        <fullName evidence="2">Uncharacterized protein</fullName>
    </submittedName>
</protein>
<reference evidence="2 3" key="1">
    <citation type="submission" date="2024-04" db="EMBL/GenBank/DDBJ databases">
        <title>genome sequences of Mucor flavus KT1a and Helicostylum pulchrum KT1b strains isolation_sourced from the surface of a dry-aged beef.</title>
        <authorList>
            <person name="Toyotome T."/>
            <person name="Hosono M."/>
            <person name="Torimaru M."/>
            <person name="Fukuda K."/>
            <person name="Mikami N."/>
        </authorList>
    </citation>
    <scope>NUCLEOTIDE SEQUENCE [LARGE SCALE GENOMIC DNA]</scope>
    <source>
        <strain evidence="2 3">KT1b</strain>
    </source>
</reference>
<gene>
    <name evidence="2" type="ORF">HPULCUR_000673</name>
</gene>
<dbReference type="EMBL" id="BAABUJ010000004">
    <property type="protein sequence ID" value="GAA5795317.1"/>
    <property type="molecule type" value="Genomic_DNA"/>
</dbReference>
<accession>A0ABP9XKI9</accession>
<proteinExistence type="predicted"/>
<organism evidence="2 3">
    <name type="scientific">Helicostylum pulchrum</name>
    <dbReference type="NCBI Taxonomy" id="562976"/>
    <lineage>
        <taxon>Eukaryota</taxon>
        <taxon>Fungi</taxon>
        <taxon>Fungi incertae sedis</taxon>
        <taxon>Mucoromycota</taxon>
        <taxon>Mucoromycotina</taxon>
        <taxon>Mucoromycetes</taxon>
        <taxon>Mucorales</taxon>
        <taxon>Mucorineae</taxon>
        <taxon>Mucoraceae</taxon>
        <taxon>Helicostylum</taxon>
    </lineage>
</organism>
<evidence type="ECO:0000313" key="3">
    <source>
        <dbReference type="Proteomes" id="UP001476247"/>
    </source>
</evidence>
<feature type="region of interest" description="Disordered" evidence="1">
    <location>
        <begin position="65"/>
        <end position="100"/>
    </location>
</feature>
<evidence type="ECO:0000256" key="1">
    <source>
        <dbReference type="SAM" id="MobiDB-lite"/>
    </source>
</evidence>
<evidence type="ECO:0000313" key="2">
    <source>
        <dbReference type="EMBL" id="GAA5795317.1"/>
    </source>
</evidence>
<keyword evidence="3" id="KW-1185">Reference proteome</keyword>
<name>A0ABP9XKI9_9FUNG</name>